<dbReference type="Pfam" id="PF25581">
    <property type="entry name" value="AsqO_C"/>
    <property type="match status" value="1"/>
</dbReference>
<name>A0ABR4I637_9EURO</name>
<accession>A0ABR4I637</accession>
<dbReference type="Proteomes" id="UP001610335">
    <property type="component" value="Unassembled WGS sequence"/>
</dbReference>
<evidence type="ECO:0000313" key="5">
    <source>
        <dbReference type="Proteomes" id="UP001610335"/>
    </source>
</evidence>
<feature type="domain" description="AsqO/PenF-like C-terminal" evidence="3">
    <location>
        <begin position="233"/>
        <end position="359"/>
    </location>
</feature>
<evidence type="ECO:0008006" key="6">
    <source>
        <dbReference type="Google" id="ProtNLM"/>
    </source>
</evidence>
<comment type="caution">
    <text evidence="4">The sequence shown here is derived from an EMBL/GenBank/DDBJ whole genome shotgun (WGS) entry which is preliminary data.</text>
</comment>
<keyword evidence="5" id="KW-1185">Reference proteome</keyword>
<dbReference type="InterPro" id="IPR057722">
    <property type="entry name" value="AsqO/PenF-like_C"/>
</dbReference>
<evidence type="ECO:0000259" key="2">
    <source>
        <dbReference type="Pfam" id="PF24137"/>
    </source>
</evidence>
<feature type="domain" description="Diels-Alderase N-terminal" evidence="2">
    <location>
        <begin position="64"/>
        <end position="226"/>
    </location>
</feature>
<dbReference type="InterPro" id="IPR056402">
    <property type="entry name" value="DA_N"/>
</dbReference>
<organism evidence="4 5">
    <name type="scientific">Aspergillus cavernicola</name>
    <dbReference type="NCBI Taxonomy" id="176166"/>
    <lineage>
        <taxon>Eukaryota</taxon>
        <taxon>Fungi</taxon>
        <taxon>Dikarya</taxon>
        <taxon>Ascomycota</taxon>
        <taxon>Pezizomycotina</taxon>
        <taxon>Eurotiomycetes</taxon>
        <taxon>Eurotiomycetidae</taxon>
        <taxon>Eurotiales</taxon>
        <taxon>Aspergillaceae</taxon>
        <taxon>Aspergillus</taxon>
        <taxon>Aspergillus subgen. Nidulantes</taxon>
    </lineage>
</organism>
<proteinExistence type="predicted"/>
<evidence type="ECO:0000256" key="1">
    <source>
        <dbReference type="SAM" id="SignalP"/>
    </source>
</evidence>
<dbReference type="SUPFAM" id="SSF159245">
    <property type="entry name" value="AttH-like"/>
    <property type="match status" value="1"/>
</dbReference>
<feature type="signal peptide" evidence="1">
    <location>
        <begin position="1"/>
        <end position="18"/>
    </location>
</feature>
<gene>
    <name evidence="4" type="ORF">BDW59DRAFT_163400</name>
</gene>
<sequence>MRATSFFSSFLLSQLAAAAVPHLAAPAVPPPATYVIPKGRVEGTTAADSVVGVTAFDGPHISVNNGSAYQWWYFDAVSPDADTIVVAQFYPGWLPDASAILLNVVYPNGTLIDQKIPAGALQLSTTGDGSQGYVDNGAMTWFGASDLSAYHLTLDLPEVGISGTITMRSKAPAHVAGGLNVPGASFDYAPFLAWGNPVPDADATVDLVVNGTSLSFTGTGYHDQNWGAATYGNNLNQWYWGHSSVGIYSLVFFYHLDEELNVTSSGYLARNGEPIISGFSNVEVTPQGPGTSVPLVNGATIEGWEVRINDTQHGEFLFNIENTVLTSRDRIYSRYIGRTTGGPVGGGNQTGVAVVELMKNRLMVLQGLQ</sequence>
<evidence type="ECO:0000313" key="4">
    <source>
        <dbReference type="EMBL" id="KAL2823236.1"/>
    </source>
</evidence>
<keyword evidence="1" id="KW-0732">Signal</keyword>
<dbReference type="Pfam" id="PF24137">
    <property type="entry name" value="DA_N"/>
    <property type="match status" value="1"/>
</dbReference>
<evidence type="ECO:0000259" key="3">
    <source>
        <dbReference type="Pfam" id="PF25581"/>
    </source>
</evidence>
<reference evidence="4 5" key="1">
    <citation type="submission" date="2024-07" db="EMBL/GenBank/DDBJ databases">
        <title>Section-level genome sequencing and comparative genomics of Aspergillus sections Usti and Cavernicolus.</title>
        <authorList>
            <consortium name="Lawrence Berkeley National Laboratory"/>
            <person name="Nybo J.L."/>
            <person name="Vesth T.C."/>
            <person name="Theobald S."/>
            <person name="Frisvad J.C."/>
            <person name="Larsen T.O."/>
            <person name="Kjaerboelling I."/>
            <person name="Rothschild-Mancinelli K."/>
            <person name="Lyhne E.K."/>
            <person name="Kogle M.E."/>
            <person name="Barry K."/>
            <person name="Clum A."/>
            <person name="Na H."/>
            <person name="Ledsgaard L."/>
            <person name="Lin J."/>
            <person name="Lipzen A."/>
            <person name="Kuo A."/>
            <person name="Riley R."/>
            <person name="Mondo S."/>
            <person name="LaButti K."/>
            <person name="Haridas S."/>
            <person name="Pangalinan J."/>
            <person name="Salamov A.A."/>
            <person name="Simmons B.A."/>
            <person name="Magnuson J.K."/>
            <person name="Chen J."/>
            <person name="Drula E."/>
            <person name="Henrissat B."/>
            <person name="Wiebenga A."/>
            <person name="Lubbers R.J."/>
            <person name="Gomes A.C."/>
            <person name="Makela M.R."/>
            <person name="Stajich J."/>
            <person name="Grigoriev I.V."/>
            <person name="Mortensen U.H."/>
            <person name="De vries R.P."/>
            <person name="Baker S.E."/>
            <person name="Andersen M.R."/>
        </authorList>
    </citation>
    <scope>NUCLEOTIDE SEQUENCE [LARGE SCALE GENOMIC DNA]</scope>
    <source>
        <strain evidence="4 5">CBS 600.67</strain>
    </source>
</reference>
<dbReference type="EMBL" id="JBFXLS010000054">
    <property type="protein sequence ID" value="KAL2823236.1"/>
    <property type="molecule type" value="Genomic_DNA"/>
</dbReference>
<feature type="chain" id="PRO_5045125414" description="Hydroxyneurosporene synthase" evidence="1">
    <location>
        <begin position="19"/>
        <end position="369"/>
    </location>
</feature>
<protein>
    <recommendedName>
        <fullName evidence="6">Hydroxyneurosporene synthase</fullName>
    </recommendedName>
</protein>